<keyword evidence="1" id="KW-0472">Membrane</keyword>
<evidence type="ECO:0000313" key="3">
    <source>
        <dbReference type="Proteomes" id="UP000627521"/>
    </source>
</evidence>
<reference evidence="2 3" key="1">
    <citation type="submission" date="2020-09" db="EMBL/GenBank/DDBJ databases">
        <title>Bacillus nautilus sp. nov., Chryseoglobus crepusculi sp. nov, and Psychrobacter noctis sp. nov., isolated from deep-sea sponges from the equatorial Atlantic.</title>
        <authorList>
            <person name="Stennett H.L."/>
            <person name="Williams S.E."/>
        </authorList>
    </citation>
    <scope>NUCLEOTIDE SEQUENCE [LARGE SCALE GENOMIC DNA]</scope>
    <source>
        <strain evidence="2 3">28M-24</strain>
    </source>
</reference>
<accession>A0ABR8LTP9</accession>
<keyword evidence="1" id="KW-0812">Transmembrane</keyword>
<keyword evidence="3" id="KW-1185">Reference proteome</keyword>
<sequence length="129" mass="14914">MNILQKTGQKRTILISISIVLVSIHTIYFYHSLMPEFEVKKLIQQGVRFLLTIGLLIMIYKGKNWARILGVILFAIAALTAIYSIFTVNTSLINKTPFMVMSFVYSVAIYHFYFSKSFKAFVEFQTQNK</sequence>
<evidence type="ECO:0000313" key="2">
    <source>
        <dbReference type="EMBL" id="MBD3862758.1"/>
    </source>
</evidence>
<evidence type="ECO:0000256" key="1">
    <source>
        <dbReference type="SAM" id="Phobius"/>
    </source>
</evidence>
<gene>
    <name evidence="2" type="ORF">IEG06_04790</name>
</gene>
<feature type="transmembrane region" description="Helical" evidence="1">
    <location>
        <begin position="67"/>
        <end position="86"/>
    </location>
</feature>
<feature type="transmembrane region" description="Helical" evidence="1">
    <location>
        <begin position="42"/>
        <end position="60"/>
    </location>
</feature>
<organism evidence="2 3">
    <name type="scientific">Olleya marilimosa</name>
    <dbReference type="NCBI Taxonomy" id="272164"/>
    <lineage>
        <taxon>Bacteria</taxon>
        <taxon>Pseudomonadati</taxon>
        <taxon>Bacteroidota</taxon>
        <taxon>Flavobacteriia</taxon>
        <taxon>Flavobacteriales</taxon>
        <taxon>Flavobacteriaceae</taxon>
    </lineage>
</organism>
<keyword evidence="1" id="KW-1133">Transmembrane helix</keyword>
<name>A0ABR8LTP9_9FLAO</name>
<comment type="caution">
    <text evidence="2">The sequence shown here is derived from an EMBL/GenBank/DDBJ whole genome shotgun (WGS) entry which is preliminary data.</text>
</comment>
<dbReference type="EMBL" id="JACXXH010000002">
    <property type="protein sequence ID" value="MBD3862758.1"/>
    <property type="molecule type" value="Genomic_DNA"/>
</dbReference>
<protein>
    <submittedName>
        <fullName evidence="2">Uncharacterized protein</fullName>
    </submittedName>
</protein>
<feature type="transmembrane region" description="Helical" evidence="1">
    <location>
        <begin position="98"/>
        <end position="114"/>
    </location>
</feature>
<feature type="transmembrane region" description="Helical" evidence="1">
    <location>
        <begin position="12"/>
        <end position="30"/>
    </location>
</feature>
<dbReference type="RefSeq" id="WP_191101049.1">
    <property type="nucleotide sequence ID" value="NZ_JACXXH010000002.1"/>
</dbReference>
<dbReference type="Proteomes" id="UP000627521">
    <property type="component" value="Unassembled WGS sequence"/>
</dbReference>
<proteinExistence type="predicted"/>